<evidence type="ECO:0000313" key="3">
    <source>
        <dbReference type="Proteomes" id="UP000572817"/>
    </source>
</evidence>
<reference evidence="2" key="1">
    <citation type="submission" date="2020-04" db="EMBL/GenBank/DDBJ databases">
        <title>Genome Assembly and Annotation of Botryosphaeria dothidea sdau 11-99, a Latent Pathogen of Apple Fruit Ring Rot in China.</title>
        <authorList>
            <person name="Yu C."/>
            <person name="Diao Y."/>
            <person name="Lu Q."/>
            <person name="Zhao J."/>
            <person name="Cui S."/>
            <person name="Peng C."/>
            <person name="He B."/>
            <person name="Liu H."/>
        </authorList>
    </citation>
    <scope>NUCLEOTIDE SEQUENCE [LARGE SCALE GENOMIC DNA]</scope>
    <source>
        <strain evidence="2">Sdau11-99</strain>
    </source>
</reference>
<dbReference type="OrthoDB" id="3642826at2759"/>
<sequence length="616" mass="62565">MDVRVIYWLSSTTLYLPPKTVEYDVVQNGSMVLTTATHTKQSNITTLDMYDYTDLIPVSQRGGMGPYLITTLDPVYGTTDDTRFPNFTMTYPTPYGYVMAFSAVQTATCADGQIISSYAHIPALDPIPLPQTLDYTDWQVEIFSSIPGWSDAFVSLYPNLSHCTFNDWDGQPVPKVVVDQLTSEVTNVVAVTPDTPSKPATSTVVAEPAVTTKTPSQTAATAYPPQPTQTKSTSLDVPQPLESGNNPSDGVGSVILCGLGGPCPTSPNPPSDQSQDGNNEAPELEDSSKDQPSPGSVYAGISATFYIAHPTETVPAEPAASASNAIPLYTIANGAVAVGTQTTLSAGGPVATISDVVISVDTDGVHLDNTVFSFAPATPAAIFTVGSDTYTYSAGVDALVVGSSTLAAGGPAVTISGHVISLGTVGVAVDGQTVAPGNMNAALAVFTVGSATYTATQGASSVVIGSQTLIAGGLAVVIAGETLGWGSSGVVVDGSTVPFSAGGTATVAIVTVGSSLYTFTEGEKTFVIGSKTLTAGGPAVTISGEVISLGPSGLVVGGSSTVPFSNTAVLTTAGANTLSGTETGAPAEYTGSASSVRLRDSYLALAMLLITAALLA</sequence>
<keyword evidence="3" id="KW-1185">Reference proteome</keyword>
<accession>A0A8H4N1T4</accession>
<gene>
    <name evidence="2" type="ORF">GTA08_BOTSDO07437</name>
</gene>
<feature type="compositionally biased region" description="Polar residues" evidence="1">
    <location>
        <begin position="194"/>
        <end position="204"/>
    </location>
</feature>
<evidence type="ECO:0000256" key="1">
    <source>
        <dbReference type="SAM" id="MobiDB-lite"/>
    </source>
</evidence>
<comment type="caution">
    <text evidence="2">The sequence shown here is derived from an EMBL/GenBank/DDBJ whole genome shotgun (WGS) entry which is preliminary data.</text>
</comment>
<feature type="compositionally biased region" description="Polar residues" evidence="1">
    <location>
        <begin position="228"/>
        <end position="248"/>
    </location>
</feature>
<name>A0A8H4N1T4_9PEZI</name>
<dbReference type="EMBL" id="WWBZ02000051">
    <property type="protein sequence ID" value="KAF4303973.1"/>
    <property type="molecule type" value="Genomic_DNA"/>
</dbReference>
<dbReference type="AlphaFoldDB" id="A0A8H4N1T4"/>
<evidence type="ECO:0000313" key="2">
    <source>
        <dbReference type="EMBL" id="KAF4303973.1"/>
    </source>
</evidence>
<organism evidence="2 3">
    <name type="scientific">Botryosphaeria dothidea</name>
    <dbReference type="NCBI Taxonomy" id="55169"/>
    <lineage>
        <taxon>Eukaryota</taxon>
        <taxon>Fungi</taxon>
        <taxon>Dikarya</taxon>
        <taxon>Ascomycota</taxon>
        <taxon>Pezizomycotina</taxon>
        <taxon>Dothideomycetes</taxon>
        <taxon>Dothideomycetes incertae sedis</taxon>
        <taxon>Botryosphaeriales</taxon>
        <taxon>Botryosphaeriaceae</taxon>
        <taxon>Botryosphaeria</taxon>
    </lineage>
</organism>
<proteinExistence type="predicted"/>
<feature type="region of interest" description="Disordered" evidence="1">
    <location>
        <begin position="192"/>
        <end position="295"/>
    </location>
</feature>
<protein>
    <submittedName>
        <fullName evidence="2">Uncharacterized protein</fullName>
    </submittedName>
</protein>
<dbReference type="Proteomes" id="UP000572817">
    <property type="component" value="Unassembled WGS sequence"/>
</dbReference>
<feature type="compositionally biased region" description="Polar residues" evidence="1">
    <location>
        <begin position="211"/>
        <end position="220"/>
    </location>
</feature>